<evidence type="ECO:0000313" key="2">
    <source>
        <dbReference type="Proteomes" id="UP000836387"/>
    </source>
</evidence>
<evidence type="ECO:0000313" key="1">
    <source>
        <dbReference type="EMBL" id="CAG9942676.1"/>
    </source>
</evidence>
<dbReference type="Proteomes" id="UP000836387">
    <property type="component" value="Unassembled WGS sequence"/>
</dbReference>
<protein>
    <submittedName>
        <fullName evidence="1">Uncharacterized protein</fullName>
    </submittedName>
</protein>
<name>A0ACA9TNY3_BIOOC</name>
<proteinExistence type="predicted"/>
<gene>
    <name evidence="1" type="ORF">CRV2_00009615</name>
</gene>
<accession>A0ACA9TNY3</accession>
<dbReference type="EMBL" id="CADEHS020000006">
    <property type="protein sequence ID" value="CAG9942676.1"/>
    <property type="molecule type" value="Genomic_DNA"/>
</dbReference>
<reference evidence="1" key="1">
    <citation type="submission" date="2020-04" db="EMBL/GenBank/DDBJ databases">
        <authorList>
            <person name="Broberg M."/>
        </authorList>
    </citation>
    <scope>NUCLEOTIDE SEQUENCE</scope>
</reference>
<keyword evidence="2" id="KW-1185">Reference proteome</keyword>
<organism evidence="1 2">
    <name type="scientific">Clonostachys rosea f. rosea IK726</name>
    <dbReference type="NCBI Taxonomy" id="1349383"/>
    <lineage>
        <taxon>Eukaryota</taxon>
        <taxon>Fungi</taxon>
        <taxon>Dikarya</taxon>
        <taxon>Ascomycota</taxon>
        <taxon>Pezizomycotina</taxon>
        <taxon>Sordariomycetes</taxon>
        <taxon>Hypocreomycetidae</taxon>
        <taxon>Hypocreales</taxon>
        <taxon>Bionectriaceae</taxon>
        <taxon>Clonostachys</taxon>
    </lineage>
</organism>
<comment type="caution">
    <text evidence="1">The sequence shown here is derived from an EMBL/GenBank/DDBJ whole genome shotgun (WGS) entry which is preliminary data.</text>
</comment>
<reference evidence="1" key="2">
    <citation type="submission" date="2021-10" db="EMBL/GenBank/DDBJ databases">
        <authorList>
            <person name="Piombo E."/>
        </authorList>
    </citation>
    <scope>NUCLEOTIDE SEQUENCE</scope>
</reference>
<sequence length="440" mass="46447">MLVPAEVMVLFQEPEAETVGDESSVSVVSGPADAVLRLPVVMFNAPDAESVGDEMPVGPVPPEAAVPILVLSFQKPDPDRVGDEKPVDPMLAVGEGPEEVKFVGTDVPEMLVRELHVEFHDPELWVGDPPTGLDTGPVLCEDIFAAVGTLVSVPEDDPNGVPVLFHESDGWLGPAAEPVTGDDPWKVEMEPVMPDPEAIPDEAALPVVLFQDPDGAPPSDGVIPFVAVPFIEETTGLPVPSEELGVLGAGETIPVPLRLPVKLPVGGARLPGLVLFHDPEVWRLDVADESKELEGDRERLPVPGRRLAGVVVPFHDPDARVSILVEPVEVPGGVRAVVPVASVPNSDDTPLVTVLFHDPDEASLPVAIREPEEPVPRDVGKDIPLPDGDMPPVAVSFHGAEVLLPVTIGVLSDPKRVDGISLVALLDGVDPPVAFNDLDV</sequence>